<dbReference type="HAMAP" id="MF_01584">
    <property type="entry name" value="UPF0502"/>
    <property type="match status" value="1"/>
</dbReference>
<dbReference type="PANTHER" id="PTHR38768">
    <property type="entry name" value="UPF0502 PROTEIN YCEH"/>
    <property type="match status" value="1"/>
</dbReference>
<gene>
    <name evidence="3" type="ORF">PVE_R1G3888</name>
</gene>
<sequence length="225" mass="24963">MRSLHRESAMTAEHDTDTPEPRLNSTEIRILGCLIEKQATNPETYPLTLNALVLACNQKTSREPVMNLSQGQVGQSLRVLEGQGFTRLVMGSRADRWEHRVDKALELVPAQVILTGLLFLRGPQTVNELLTRSGRMHDFEDADQVVHQLERLIARGLAVLVPRQAGQREDRYTHALGDPADIEAIIAARGNPVERGAGGVSVERIEELEARIAALEERLAQLEQA</sequence>
<dbReference type="Proteomes" id="UP000245431">
    <property type="component" value="Chromosome PVE_r1"/>
</dbReference>
<reference evidence="4" key="1">
    <citation type="submission" date="2016-07" db="EMBL/GenBank/DDBJ databases">
        <authorList>
            <person name="Florea S."/>
            <person name="Webb J.S."/>
            <person name="Jaromczyk J."/>
            <person name="Schardl C.L."/>
        </authorList>
    </citation>
    <scope>NUCLEOTIDE SEQUENCE [LARGE SCALE GENOMIC DNA]</scope>
    <source>
        <strain evidence="4">1YdBTEX2</strain>
    </source>
</reference>
<dbReference type="AlphaFoldDB" id="A0A1D3K0C8"/>
<name>A0A1D3K0C8_PSEVE</name>
<evidence type="ECO:0000256" key="1">
    <source>
        <dbReference type="HAMAP-Rule" id="MF_01584"/>
    </source>
</evidence>
<dbReference type="InterPro" id="IPR036390">
    <property type="entry name" value="WH_DNA-bd_sf"/>
</dbReference>
<proteinExistence type="inferred from homology"/>
<dbReference type="InterPro" id="IPR036388">
    <property type="entry name" value="WH-like_DNA-bd_sf"/>
</dbReference>
<evidence type="ECO:0000256" key="2">
    <source>
        <dbReference type="SAM" id="MobiDB-lite"/>
    </source>
</evidence>
<dbReference type="Pfam" id="PF04337">
    <property type="entry name" value="DUF480"/>
    <property type="match status" value="1"/>
</dbReference>
<comment type="similarity">
    <text evidence="1">Belongs to the UPF0502 family.</text>
</comment>
<organism evidence="3 4">
    <name type="scientific">Pseudomonas veronii 1YdBTEX2</name>
    <dbReference type="NCBI Taxonomy" id="1295141"/>
    <lineage>
        <taxon>Bacteria</taxon>
        <taxon>Pseudomonadati</taxon>
        <taxon>Pseudomonadota</taxon>
        <taxon>Gammaproteobacteria</taxon>
        <taxon>Pseudomonadales</taxon>
        <taxon>Pseudomonadaceae</taxon>
        <taxon>Pseudomonas</taxon>
    </lineage>
</organism>
<evidence type="ECO:0000313" key="3">
    <source>
        <dbReference type="EMBL" id="SBW81770.1"/>
    </source>
</evidence>
<feature type="region of interest" description="Disordered" evidence="2">
    <location>
        <begin position="1"/>
        <end position="23"/>
    </location>
</feature>
<evidence type="ECO:0000313" key="4">
    <source>
        <dbReference type="Proteomes" id="UP000245431"/>
    </source>
</evidence>
<dbReference type="Gene3D" id="1.10.10.10">
    <property type="entry name" value="Winged helix-like DNA-binding domain superfamily/Winged helix DNA-binding domain"/>
    <property type="match status" value="2"/>
</dbReference>
<accession>A0A1D3K0C8</accession>
<dbReference type="SUPFAM" id="SSF46785">
    <property type="entry name" value="Winged helix' DNA-binding domain"/>
    <property type="match status" value="2"/>
</dbReference>
<dbReference type="PANTHER" id="PTHR38768:SF1">
    <property type="entry name" value="UPF0502 PROTEIN YCEH"/>
    <property type="match status" value="1"/>
</dbReference>
<dbReference type="InterPro" id="IPR007432">
    <property type="entry name" value="DUF480"/>
</dbReference>
<feature type="compositionally biased region" description="Basic and acidic residues" evidence="2">
    <location>
        <begin position="1"/>
        <end position="20"/>
    </location>
</feature>
<dbReference type="EMBL" id="LT599583">
    <property type="protein sequence ID" value="SBW81770.1"/>
    <property type="molecule type" value="Genomic_DNA"/>
</dbReference>
<protein>
    <submittedName>
        <fullName evidence="3">UPF0502 protein PFLU_2135</fullName>
    </submittedName>
</protein>